<evidence type="ECO:0000313" key="1">
    <source>
        <dbReference type="EMBL" id="MFC5018809.1"/>
    </source>
</evidence>
<evidence type="ECO:0000313" key="2">
    <source>
        <dbReference type="Proteomes" id="UP001595855"/>
    </source>
</evidence>
<proteinExistence type="predicted"/>
<protein>
    <recommendedName>
        <fullName evidence="3">Secreted protein</fullName>
    </recommendedName>
</protein>
<gene>
    <name evidence="1" type="ORF">ACFPRC_28590</name>
</gene>
<dbReference type="RefSeq" id="WP_271415084.1">
    <property type="nucleotide sequence ID" value="NZ_BAAATN010000006.1"/>
</dbReference>
<accession>A0ABV9X308</accession>
<reference evidence="2" key="1">
    <citation type="journal article" date="2019" name="Int. J. Syst. Evol. Microbiol.">
        <title>The Global Catalogue of Microorganisms (GCM) 10K type strain sequencing project: providing services to taxonomists for standard genome sequencing and annotation.</title>
        <authorList>
            <consortium name="The Broad Institute Genomics Platform"/>
            <consortium name="The Broad Institute Genome Sequencing Center for Infectious Disease"/>
            <person name="Wu L."/>
            <person name="Ma J."/>
        </authorList>
    </citation>
    <scope>NUCLEOTIDE SEQUENCE [LARGE SCALE GENOMIC DNA]</scope>
    <source>
        <strain evidence="2">CGMCC 4.1542</strain>
    </source>
</reference>
<keyword evidence="2" id="KW-1185">Reference proteome</keyword>
<sequence>MILILLSAVLVLVLGGCACVVWAARGGPRWTRGVSRATLLAGELVRASGRSGGNRNRRSGGDD</sequence>
<dbReference type="EMBL" id="JBHSJO010000001">
    <property type="protein sequence ID" value="MFC5018809.1"/>
    <property type="molecule type" value="Genomic_DNA"/>
</dbReference>
<organism evidence="1 2">
    <name type="scientific">Streptomyces lienomycini</name>
    <dbReference type="NCBI Taxonomy" id="284035"/>
    <lineage>
        <taxon>Bacteria</taxon>
        <taxon>Bacillati</taxon>
        <taxon>Actinomycetota</taxon>
        <taxon>Actinomycetes</taxon>
        <taxon>Kitasatosporales</taxon>
        <taxon>Streptomycetaceae</taxon>
        <taxon>Streptomyces</taxon>
    </lineage>
</organism>
<dbReference type="Proteomes" id="UP001595855">
    <property type="component" value="Unassembled WGS sequence"/>
</dbReference>
<comment type="caution">
    <text evidence="1">The sequence shown here is derived from an EMBL/GenBank/DDBJ whole genome shotgun (WGS) entry which is preliminary data.</text>
</comment>
<evidence type="ECO:0008006" key="3">
    <source>
        <dbReference type="Google" id="ProtNLM"/>
    </source>
</evidence>
<name>A0ABV9X308_9ACTN</name>